<feature type="transmembrane region" description="Helical" evidence="6">
    <location>
        <begin position="684"/>
        <end position="705"/>
    </location>
</feature>
<keyword evidence="9" id="KW-1185">Reference proteome</keyword>
<feature type="transmembrane region" description="Helical" evidence="6">
    <location>
        <begin position="338"/>
        <end position="358"/>
    </location>
</feature>
<evidence type="ECO:0000313" key="8">
    <source>
        <dbReference type="EMBL" id="TKB54543.1"/>
    </source>
</evidence>
<keyword evidence="3 6" id="KW-0812">Transmembrane</keyword>
<comment type="subcellular location">
    <subcellularLocation>
        <location evidence="1">Cell membrane</location>
        <topology evidence="1">Multi-pass membrane protein</topology>
    </subcellularLocation>
</comment>
<dbReference type="Pfam" id="PF02687">
    <property type="entry name" value="FtsX"/>
    <property type="match status" value="2"/>
</dbReference>
<dbReference type="PANTHER" id="PTHR30287">
    <property type="entry name" value="MEMBRANE COMPONENT OF PREDICTED ABC SUPERFAMILY METABOLITE UPTAKE TRANSPORTER"/>
    <property type="match status" value="1"/>
</dbReference>
<feature type="domain" description="ABC3 transporter permease C-terminal" evidence="7">
    <location>
        <begin position="686"/>
        <end position="804"/>
    </location>
</feature>
<dbReference type="PANTHER" id="PTHR30287:SF2">
    <property type="entry name" value="BLL1001 PROTEIN"/>
    <property type="match status" value="1"/>
</dbReference>
<dbReference type="GO" id="GO:0005886">
    <property type="term" value="C:plasma membrane"/>
    <property type="evidence" value="ECO:0007669"/>
    <property type="project" value="UniProtKB-SubCell"/>
</dbReference>
<feature type="transmembrane region" description="Helical" evidence="6">
    <location>
        <begin position="20"/>
        <end position="39"/>
    </location>
</feature>
<reference evidence="8 9" key="1">
    <citation type="submission" date="2019-04" db="EMBL/GenBank/DDBJ databases">
        <authorList>
            <person name="Hwang J.C."/>
        </authorList>
    </citation>
    <scope>NUCLEOTIDE SEQUENCE [LARGE SCALE GENOMIC DNA]</scope>
    <source>
        <strain evidence="8 9">IMCC35002</strain>
    </source>
</reference>
<evidence type="ECO:0000256" key="3">
    <source>
        <dbReference type="ARBA" id="ARBA00022692"/>
    </source>
</evidence>
<feature type="transmembrane region" description="Helical" evidence="6">
    <location>
        <begin position="726"/>
        <end position="757"/>
    </location>
</feature>
<dbReference type="AlphaFoldDB" id="A0A4U1BN73"/>
<comment type="caution">
    <text evidence="8">The sequence shown here is derived from an EMBL/GenBank/DDBJ whole genome shotgun (WGS) entry which is preliminary data.</text>
</comment>
<feature type="transmembrane region" description="Helical" evidence="6">
    <location>
        <begin position="379"/>
        <end position="400"/>
    </location>
</feature>
<feature type="transmembrane region" description="Helical" evidence="6">
    <location>
        <begin position="240"/>
        <end position="262"/>
    </location>
</feature>
<evidence type="ECO:0000256" key="6">
    <source>
        <dbReference type="SAM" id="Phobius"/>
    </source>
</evidence>
<protein>
    <submittedName>
        <fullName evidence="8">ABC transporter permease</fullName>
    </submittedName>
</protein>
<dbReference type="OrthoDB" id="343744at2"/>
<feature type="transmembrane region" description="Helical" evidence="6">
    <location>
        <begin position="406"/>
        <end position="429"/>
    </location>
</feature>
<dbReference type="InterPro" id="IPR003838">
    <property type="entry name" value="ABC3_permease_C"/>
</dbReference>
<keyword evidence="4 6" id="KW-1133">Transmembrane helix</keyword>
<gene>
    <name evidence="8" type="ORF">FCL42_12075</name>
</gene>
<feature type="transmembrane region" description="Helical" evidence="6">
    <location>
        <begin position="456"/>
        <end position="477"/>
    </location>
</feature>
<evidence type="ECO:0000256" key="5">
    <source>
        <dbReference type="ARBA" id="ARBA00023136"/>
    </source>
</evidence>
<proteinExistence type="predicted"/>
<feature type="domain" description="ABC3 transporter permease C-terminal" evidence="7">
    <location>
        <begin position="241"/>
        <end position="352"/>
    </location>
</feature>
<organism evidence="8 9">
    <name type="scientific">Ferrimonas aestuarii</name>
    <dbReference type="NCBI Taxonomy" id="2569539"/>
    <lineage>
        <taxon>Bacteria</taxon>
        <taxon>Pseudomonadati</taxon>
        <taxon>Pseudomonadota</taxon>
        <taxon>Gammaproteobacteria</taxon>
        <taxon>Alteromonadales</taxon>
        <taxon>Ferrimonadaceae</taxon>
        <taxon>Ferrimonas</taxon>
    </lineage>
</organism>
<keyword evidence="5 6" id="KW-0472">Membrane</keyword>
<feature type="transmembrane region" description="Helical" evidence="6">
    <location>
        <begin position="283"/>
        <end position="303"/>
    </location>
</feature>
<keyword evidence="2" id="KW-1003">Cell membrane</keyword>
<dbReference type="EMBL" id="SWCJ01000008">
    <property type="protein sequence ID" value="TKB54543.1"/>
    <property type="molecule type" value="Genomic_DNA"/>
</dbReference>
<name>A0A4U1BN73_9GAMM</name>
<sequence>MIELKLTAQTLIAHYWRRPWQGLFLLLGLVCGASLMVGVETINQEARQRYQHSEQQAASGQGWQVMPTQREGWLPQSIWVELRRQGIDAQPVIDAKLVDDEGRPLLVRGIDPVAILSSRETLAFELPEAGSDYPQLWLDSGLSGRYQLEQGQLIYLSQGQLLGQVNLLADLGPWLMMDIADLAPIIGAERRVSYLTLPQLSLERRLEIAAGLPAEARLQARGEATEFGQLSESFHLNLRALALMALAVSLFLAFNALRFSLIQRQGLFAQLRSLGVSESAIRAALLLELALLALIAVPISALAGSQLAIAWMPQINHTLASIYGFEQSLTLSGWATPLWLATAVILGASALVMASVMLDPKVAKQLRLSEHHRRNRLNNRHLAIGAMVVMAVVVVASQWISSTTPALLLCALVLLVGALCTPPWLAFCCQKLKRVRVKHPLARWLISDLEEQQRTISVAMVAIMLALAAAIGMRMVVGSFELALGGYLNQRINADLYLRPTPGEHPLWMERLSSLEGVERISPFAHQKATIAGVEGSIASLGDEAEHYYHLPLKVAQDDWQQGLFQQGCLVNERTELLQSLRLGQSLTLSINGNAHRCRLVGVYFDYGNLRGQAFVSEQTLSSWLSAQQVEMPYGGYSLVVAPEFRQQNYEALLNWLPESQVIAREGIRAIATKLFQQTFSVTVALNILTLVVAAVGLFASLSSLEQHRLGQFATLLSMGISRGQLLLAQLTQLLIICCCALFVALPLGVSLGYLLLNLVNRVAFGWTMEVHLLIGDWPVLITSLMLALTLAAIWPLWRLSRQSTANQLKEGA</sequence>
<dbReference type="Proteomes" id="UP000305675">
    <property type="component" value="Unassembled WGS sequence"/>
</dbReference>
<dbReference type="RefSeq" id="WP_136863678.1">
    <property type="nucleotide sequence ID" value="NZ_SWCJ01000008.1"/>
</dbReference>
<evidence type="ECO:0000256" key="4">
    <source>
        <dbReference type="ARBA" id="ARBA00022989"/>
    </source>
</evidence>
<evidence type="ECO:0000259" key="7">
    <source>
        <dbReference type="Pfam" id="PF02687"/>
    </source>
</evidence>
<dbReference type="InterPro" id="IPR038766">
    <property type="entry name" value="Membrane_comp_ABC_pdt"/>
</dbReference>
<evidence type="ECO:0000313" key="9">
    <source>
        <dbReference type="Proteomes" id="UP000305675"/>
    </source>
</evidence>
<accession>A0A4U1BN73</accession>
<feature type="transmembrane region" description="Helical" evidence="6">
    <location>
        <begin position="777"/>
        <end position="798"/>
    </location>
</feature>
<evidence type="ECO:0000256" key="1">
    <source>
        <dbReference type="ARBA" id="ARBA00004651"/>
    </source>
</evidence>
<evidence type="ECO:0000256" key="2">
    <source>
        <dbReference type="ARBA" id="ARBA00022475"/>
    </source>
</evidence>